<sequence>MIWYEEAMTRLARLDSTVMNFTVKKLVNEYTSPGSDTRWNTTLPQNNYNHCVLENIAHERPQDFELRAHLIRIEFIENLGGVVKCQSHVAAGLEGSDCKIA</sequence>
<dbReference type="AlphaFoldDB" id="A0A016VQK3"/>
<accession>A0A016VQK3</accession>
<proteinExistence type="predicted"/>
<dbReference type="Proteomes" id="UP000024635">
    <property type="component" value="Unassembled WGS sequence"/>
</dbReference>
<dbReference type="EMBL" id="JARK01001341">
    <property type="protein sequence ID" value="EYC29864.1"/>
    <property type="molecule type" value="Genomic_DNA"/>
</dbReference>
<keyword evidence="2" id="KW-1185">Reference proteome</keyword>
<reference evidence="2" key="1">
    <citation type="journal article" date="2015" name="Nat. Genet.">
        <title>The genome and transcriptome of the zoonotic hookworm Ancylostoma ceylanicum identify infection-specific gene families.</title>
        <authorList>
            <person name="Schwarz E.M."/>
            <person name="Hu Y."/>
            <person name="Antoshechkin I."/>
            <person name="Miller M.M."/>
            <person name="Sternberg P.W."/>
            <person name="Aroian R.V."/>
        </authorList>
    </citation>
    <scope>NUCLEOTIDE SEQUENCE</scope>
    <source>
        <strain evidence="2">HY135</strain>
    </source>
</reference>
<name>A0A016VQK3_9BILA</name>
<gene>
    <name evidence="1" type="primary">Acey_s0005.g2306</name>
    <name evidence="1" type="ORF">Y032_0005g2306</name>
</gene>
<evidence type="ECO:0000313" key="1">
    <source>
        <dbReference type="EMBL" id="EYC29864.1"/>
    </source>
</evidence>
<comment type="caution">
    <text evidence="1">The sequence shown here is derived from an EMBL/GenBank/DDBJ whole genome shotgun (WGS) entry which is preliminary data.</text>
</comment>
<organism evidence="1 2">
    <name type="scientific">Ancylostoma ceylanicum</name>
    <dbReference type="NCBI Taxonomy" id="53326"/>
    <lineage>
        <taxon>Eukaryota</taxon>
        <taxon>Metazoa</taxon>
        <taxon>Ecdysozoa</taxon>
        <taxon>Nematoda</taxon>
        <taxon>Chromadorea</taxon>
        <taxon>Rhabditida</taxon>
        <taxon>Rhabditina</taxon>
        <taxon>Rhabditomorpha</taxon>
        <taxon>Strongyloidea</taxon>
        <taxon>Ancylostomatidae</taxon>
        <taxon>Ancylostomatinae</taxon>
        <taxon>Ancylostoma</taxon>
    </lineage>
</organism>
<protein>
    <submittedName>
        <fullName evidence="1">Uncharacterized protein</fullName>
    </submittedName>
</protein>
<evidence type="ECO:0000313" key="2">
    <source>
        <dbReference type="Proteomes" id="UP000024635"/>
    </source>
</evidence>